<dbReference type="RefSeq" id="XP_040764929.1">
    <property type="nucleotide sequence ID" value="XM_040901240.1"/>
</dbReference>
<dbReference type="InParanoid" id="A0A165EJM9"/>
<keyword evidence="2" id="KW-1185">Reference proteome</keyword>
<name>A0A165EJM9_9APHY</name>
<reference evidence="1 2" key="1">
    <citation type="journal article" date="2016" name="Mol. Biol. Evol.">
        <title>Comparative Genomics of Early-Diverging Mushroom-Forming Fungi Provides Insights into the Origins of Lignocellulose Decay Capabilities.</title>
        <authorList>
            <person name="Nagy L.G."/>
            <person name="Riley R."/>
            <person name="Tritt A."/>
            <person name="Adam C."/>
            <person name="Daum C."/>
            <person name="Floudas D."/>
            <person name="Sun H."/>
            <person name="Yadav J.S."/>
            <person name="Pangilinan J."/>
            <person name="Larsson K.H."/>
            <person name="Matsuura K."/>
            <person name="Barry K."/>
            <person name="Labutti K."/>
            <person name="Kuo R."/>
            <person name="Ohm R.A."/>
            <person name="Bhattacharya S.S."/>
            <person name="Shirouzu T."/>
            <person name="Yoshinaga Y."/>
            <person name="Martin F.M."/>
            <person name="Grigoriev I.V."/>
            <person name="Hibbett D.S."/>
        </authorList>
    </citation>
    <scope>NUCLEOTIDE SEQUENCE [LARGE SCALE GENOMIC DNA]</scope>
    <source>
        <strain evidence="1 2">93-53</strain>
    </source>
</reference>
<sequence>MLGASEANHRGIASFGDQTASSDHAVARHSCALSMPSKGKNVSRCMCSSLRLADCGVDRDLTQQRGSPGKHSQRRTIHYPVHLLLSPSRVPVESDRLFTRSPSHRAFCRPREMLSRDARRPVTAIVHAYLHGARAGHVLVHSPPSCCPWPWPAEQGIASDQDRRVHDPTKSMID</sequence>
<dbReference type="GeneID" id="63818272"/>
<proteinExistence type="predicted"/>
<evidence type="ECO:0000313" key="2">
    <source>
        <dbReference type="Proteomes" id="UP000076871"/>
    </source>
</evidence>
<organism evidence="1 2">
    <name type="scientific">Laetiporus sulphureus 93-53</name>
    <dbReference type="NCBI Taxonomy" id="1314785"/>
    <lineage>
        <taxon>Eukaryota</taxon>
        <taxon>Fungi</taxon>
        <taxon>Dikarya</taxon>
        <taxon>Basidiomycota</taxon>
        <taxon>Agaricomycotina</taxon>
        <taxon>Agaricomycetes</taxon>
        <taxon>Polyporales</taxon>
        <taxon>Laetiporus</taxon>
    </lineage>
</organism>
<dbReference type="EMBL" id="KV427620">
    <property type="protein sequence ID" value="KZT07189.1"/>
    <property type="molecule type" value="Genomic_DNA"/>
</dbReference>
<gene>
    <name evidence="1" type="ORF">LAESUDRAFT_118774</name>
</gene>
<dbReference type="Proteomes" id="UP000076871">
    <property type="component" value="Unassembled WGS sequence"/>
</dbReference>
<evidence type="ECO:0000313" key="1">
    <source>
        <dbReference type="EMBL" id="KZT07189.1"/>
    </source>
</evidence>
<accession>A0A165EJM9</accession>
<protein>
    <submittedName>
        <fullName evidence="1">Uncharacterized protein</fullName>
    </submittedName>
</protein>
<dbReference type="AlphaFoldDB" id="A0A165EJM9"/>